<evidence type="ECO:0000313" key="3">
    <source>
        <dbReference type="Proteomes" id="UP000053039"/>
    </source>
</evidence>
<protein>
    <recommendedName>
        <fullName evidence="4">SMP-30/Gluconolactonase/LRE-like region domain-containing protein</fullName>
    </recommendedName>
</protein>
<keyword evidence="1" id="KW-0732">Signal</keyword>
<feature type="signal peptide" evidence="1">
    <location>
        <begin position="1"/>
        <end position="27"/>
    </location>
</feature>
<dbReference type="Gene3D" id="2.120.10.30">
    <property type="entry name" value="TolB, C-terminal domain"/>
    <property type="match status" value="1"/>
</dbReference>
<dbReference type="InterPro" id="IPR052998">
    <property type="entry name" value="Hetero-Diels-Alderase-like"/>
</dbReference>
<dbReference type="InterPro" id="IPR011042">
    <property type="entry name" value="6-blade_b-propeller_TolB-like"/>
</dbReference>
<dbReference type="PANTHER" id="PTHR42060">
    <property type="entry name" value="NHL REPEAT-CONTAINING PROTEIN-RELATED"/>
    <property type="match status" value="1"/>
</dbReference>
<name>A0A124H8E9_9ACTN</name>
<reference evidence="2 3" key="1">
    <citation type="submission" date="2015-10" db="EMBL/GenBank/DDBJ databases">
        <title>Draft genome sequence of Streptomyces pseudovenezuelae DSM 40212, type strain for the species Streptomyces pseudovenezuelae.</title>
        <authorList>
            <person name="Ruckert C."/>
            <person name="Winkler A."/>
            <person name="Kalinowski J."/>
            <person name="Kampfer P."/>
            <person name="Glaeser S."/>
        </authorList>
    </citation>
    <scope>NUCLEOTIDE SEQUENCE [LARGE SCALE GENOMIC DNA]</scope>
    <source>
        <strain evidence="2 3">DSM 40212</strain>
    </source>
</reference>
<gene>
    <name evidence="2" type="ORF">AQI94_41520</name>
</gene>
<dbReference type="EMBL" id="LMWM01000054">
    <property type="protein sequence ID" value="KUM82415.1"/>
    <property type="molecule type" value="Genomic_DNA"/>
</dbReference>
<proteinExistence type="predicted"/>
<comment type="caution">
    <text evidence="2">The sequence shown here is derived from an EMBL/GenBank/DDBJ whole genome shotgun (WGS) entry which is preliminary data.</text>
</comment>
<evidence type="ECO:0008006" key="4">
    <source>
        <dbReference type="Google" id="ProtNLM"/>
    </source>
</evidence>
<dbReference type="SUPFAM" id="SSF63829">
    <property type="entry name" value="Calcium-dependent phosphotriesterase"/>
    <property type="match status" value="1"/>
</dbReference>
<dbReference type="RefSeq" id="WP_031055466.1">
    <property type="nucleotide sequence ID" value="NZ_JBIBHV010000018.1"/>
</dbReference>
<dbReference type="OrthoDB" id="9768084at2"/>
<dbReference type="PANTHER" id="PTHR42060:SF1">
    <property type="entry name" value="NHL REPEAT-CONTAINING PROTEIN"/>
    <property type="match status" value="1"/>
</dbReference>
<sequence length="322" mass="33451">MPRLPHLAGIAATAVALGVLASAPASGDEPIVSQPRVVAHFDFAAGETPENIAVEPDGSADLTFAFARQVANVTRHGDIRGRVTLPAVENPNTPVVHNAIVLGIARAHDGTLYVNYATGTSKTGIWRIAPDGGKPRQIAKLPANGLPNGLALDEHRGVLYAADSVRGIVWRVPLAGGERTAWATGTALTPVPSGTGFGANGIKVHDDAVWVSNTDRGTLLRIPVRRNGSAGPIGTRASGLGGIDDFAFTSHHGDTVLAAVNGTNQVVVIRPDGTHSVVLTQQDGLSNPTSVAVRHRTVYVPSASYFATEPDPNLLLAHLNHG</sequence>
<evidence type="ECO:0000256" key="1">
    <source>
        <dbReference type="SAM" id="SignalP"/>
    </source>
</evidence>
<dbReference type="AlphaFoldDB" id="A0A124H8E9"/>
<dbReference type="Proteomes" id="UP000053039">
    <property type="component" value="Unassembled WGS sequence"/>
</dbReference>
<evidence type="ECO:0000313" key="2">
    <source>
        <dbReference type="EMBL" id="KUM82415.1"/>
    </source>
</evidence>
<accession>A0A124H8E9</accession>
<organism evidence="2 3">
    <name type="scientific">Streptomyces pseudovenezuelae</name>
    <dbReference type="NCBI Taxonomy" id="67350"/>
    <lineage>
        <taxon>Bacteria</taxon>
        <taxon>Bacillati</taxon>
        <taxon>Actinomycetota</taxon>
        <taxon>Actinomycetes</taxon>
        <taxon>Kitasatosporales</taxon>
        <taxon>Streptomycetaceae</taxon>
        <taxon>Streptomyces</taxon>
        <taxon>Streptomyces aurantiacus group</taxon>
    </lineage>
</organism>
<feature type="chain" id="PRO_5007173045" description="SMP-30/Gluconolactonase/LRE-like region domain-containing protein" evidence="1">
    <location>
        <begin position="28"/>
        <end position="322"/>
    </location>
</feature>